<keyword evidence="1" id="KW-1133">Transmembrane helix</keyword>
<dbReference type="OrthoDB" id="7027300at2"/>
<protein>
    <submittedName>
        <fullName evidence="2">Uncharacterized protein</fullName>
    </submittedName>
</protein>
<dbReference type="Proteomes" id="UP000281909">
    <property type="component" value="Chromosome"/>
</dbReference>
<evidence type="ECO:0000256" key="1">
    <source>
        <dbReference type="SAM" id="Phobius"/>
    </source>
</evidence>
<sequence length="172" mass="19164">MSENERRPDLQSRDYPVHEDMAFQLKVWRFERVGWYLLVLVVLLGLVGVFSRGIVSSRDVRSDDGRVRVEYDMFHRNGSSNSMKINVTGGADGPLELELAGELLEGFSIETLQPEPLRASSSGHGIKLSLHTDADGRATLYLTLRGDGLGVYRSRIAVPGTRGVELTQFIFP</sequence>
<keyword evidence="1" id="KW-0812">Transmembrane</keyword>
<evidence type="ECO:0000313" key="2">
    <source>
        <dbReference type="EMBL" id="VEF11610.1"/>
    </source>
</evidence>
<gene>
    <name evidence="2" type="ORF">NCTC9428_03231</name>
</gene>
<reference evidence="2 3" key="1">
    <citation type="submission" date="2018-12" db="EMBL/GenBank/DDBJ databases">
        <authorList>
            <consortium name="Pathogen Informatics"/>
        </authorList>
    </citation>
    <scope>NUCLEOTIDE SEQUENCE [LARGE SCALE GENOMIC DNA]</scope>
    <source>
        <strain evidence="2 3">NCTC9428</strain>
    </source>
</reference>
<accession>A0A448DXX7</accession>
<organism evidence="2 3">
    <name type="scientific">Pseudomonas fluorescens</name>
    <dbReference type="NCBI Taxonomy" id="294"/>
    <lineage>
        <taxon>Bacteria</taxon>
        <taxon>Pseudomonadati</taxon>
        <taxon>Pseudomonadota</taxon>
        <taxon>Gammaproteobacteria</taxon>
        <taxon>Pseudomonadales</taxon>
        <taxon>Pseudomonadaceae</taxon>
        <taxon>Pseudomonas</taxon>
    </lineage>
</organism>
<name>A0A448DXX7_PSEFL</name>
<dbReference type="AlphaFoldDB" id="A0A448DXX7"/>
<evidence type="ECO:0000313" key="3">
    <source>
        <dbReference type="Proteomes" id="UP000281909"/>
    </source>
</evidence>
<feature type="transmembrane region" description="Helical" evidence="1">
    <location>
        <begin position="33"/>
        <end position="51"/>
    </location>
</feature>
<proteinExistence type="predicted"/>
<keyword evidence="1" id="KW-0472">Membrane</keyword>
<dbReference type="EMBL" id="LR134318">
    <property type="protein sequence ID" value="VEF11610.1"/>
    <property type="molecule type" value="Genomic_DNA"/>
</dbReference>
<dbReference type="RefSeq" id="WP_126364302.1">
    <property type="nucleotide sequence ID" value="NZ_LR134318.1"/>
</dbReference>